<dbReference type="AlphaFoldDB" id="A0A2M6WDS2"/>
<sequence length="117" mass="13048">MGVKMEITLTDEVLKEATGYQCRGHDGDCGKCAVVLYTASFYLLGERHAFTEGSCGHLTHLGEVAKKVMHRAEEEKARAESLFWNCTKSLPWIVFNKKLLHSCKTCNLSAPTTKRAL</sequence>
<reference evidence="2" key="1">
    <citation type="submission" date="2017-09" db="EMBL/GenBank/DDBJ databases">
        <title>Depth-based differentiation of microbial function through sediment-hosted aquifers and enrichment of novel symbionts in the deep terrestrial subsurface.</title>
        <authorList>
            <person name="Probst A.J."/>
            <person name="Ladd B."/>
            <person name="Jarett J.K."/>
            <person name="Geller-Mcgrath D.E."/>
            <person name="Sieber C.M.K."/>
            <person name="Emerson J.B."/>
            <person name="Anantharaman K."/>
            <person name="Thomas B.C."/>
            <person name="Malmstrom R."/>
            <person name="Stieglmeier M."/>
            <person name="Klingl A."/>
            <person name="Woyke T."/>
            <person name="Ryan C.M."/>
            <person name="Banfield J.F."/>
        </authorList>
    </citation>
    <scope>NUCLEOTIDE SEQUENCE [LARGE SCALE GENOMIC DNA]</scope>
</reference>
<organism evidence="1 2">
    <name type="scientific">Candidatus Kaiserbacteria bacterium CG10_big_fil_rev_8_21_14_0_10_49_17</name>
    <dbReference type="NCBI Taxonomy" id="1974609"/>
    <lineage>
        <taxon>Bacteria</taxon>
        <taxon>Candidatus Kaiseribacteriota</taxon>
    </lineage>
</organism>
<evidence type="ECO:0000313" key="2">
    <source>
        <dbReference type="Proteomes" id="UP000228809"/>
    </source>
</evidence>
<proteinExistence type="predicted"/>
<gene>
    <name evidence="1" type="ORF">COU17_03175</name>
</gene>
<accession>A0A2M6WDS2</accession>
<comment type="caution">
    <text evidence="1">The sequence shown here is derived from an EMBL/GenBank/DDBJ whole genome shotgun (WGS) entry which is preliminary data.</text>
</comment>
<evidence type="ECO:0000313" key="1">
    <source>
        <dbReference type="EMBL" id="PIT90932.1"/>
    </source>
</evidence>
<dbReference type="Proteomes" id="UP000228809">
    <property type="component" value="Unassembled WGS sequence"/>
</dbReference>
<protein>
    <submittedName>
        <fullName evidence="1">Uncharacterized protein</fullName>
    </submittedName>
</protein>
<dbReference type="EMBL" id="PFBJ01000018">
    <property type="protein sequence ID" value="PIT90932.1"/>
    <property type="molecule type" value="Genomic_DNA"/>
</dbReference>
<name>A0A2M6WDS2_9BACT</name>